<dbReference type="EMBL" id="UFQT01001119">
    <property type="protein sequence ID" value="SSX28990.1"/>
    <property type="molecule type" value="Genomic_DNA"/>
</dbReference>
<dbReference type="AlphaFoldDB" id="A0A336KWL0"/>
<evidence type="ECO:0000313" key="3">
    <source>
        <dbReference type="EMBL" id="SSX28990.1"/>
    </source>
</evidence>
<reference evidence="2" key="1">
    <citation type="submission" date="2018-04" db="EMBL/GenBank/DDBJ databases">
        <authorList>
            <person name="Go L.Y."/>
            <person name="Mitchell J.A."/>
        </authorList>
    </citation>
    <scope>NUCLEOTIDE SEQUENCE</scope>
    <source>
        <tissue evidence="2">Whole organism</tissue>
    </source>
</reference>
<gene>
    <name evidence="2" type="primary">CSON000727</name>
</gene>
<feature type="compositionally biased region" description="Low complexity" evidence="1">
    <location>
        <begin position="388"/>
        <end position="417"/>
    </location>
</feature>
<accession>A0A336KWL0</accession>
<proteinExistence type="predicted"/>
<evidence type="ECO:0000256" key="1">
    <source>
        <dbReference type="SAM" id="MobiDB-lite"/>
    </source>
</evidence>
<feature type="compositionally biased region" description="Polar residues" evidence="1">
    <location>
        <begin position="377"/>
        <end position="387"/>
    </location>
</feature>
<dbReference type="EMBL" id="UFQS01001119">
    <property type="protein sequence ID" value="SSX09079.1"/>
    <property type="molecule type" value="Genomic_DNA"/>
</dbReference>
<name>A0A336KWL0_CULSO</name>
<organism evidence="2">
    <name type="scientific">Culicoides sonorensis</name>
    <name type="common">Biting midge</name>
    <dbReference type="NCBI Taxonomy" id="179676"/>
    <lineage>
        <taxon>Eukaryota</taxon>
        <taxon>Metazoa</taxon>
        <taxon>Ecdysozoa</taxon>
        <taxon>Arthropoda</taxon>
        <taxon>Hexapoda</taxon>
        <taxon>Insecta</taxon>
        <taxon>Pterygota</taxon>
        <taxon>Neoptera</taxon>
        <taxon>Endopterygota</taxon>
        <taxon>Diptera</taxon>
        <taxon>Nematocera</taxon>
        <taxon>Chironomoidea</taxon>
        <taxon>Ceratopogonidae</taxon>
        <taxon>Ceratopogoninae</taxon>
        <taxon>Culicoides</taxon>
        <taxon>Monoculicoides</taxon>
    </lineage>
</organism>
<sequence length="452" mass="49495">MSTLGLLQSEELSDLILKWYETQKTRTNNNNEGPEIDVINLTWILKALGFKLDFMDFLHEAKSGEKSKEIHVELKCSVSGLVARLDYKLDACVCPKKNDDQAFWEVQGTAPSSEGQMKKEATSSSILPEVSEKCSLVSKAILNNLLKYYKDCISDGEREITTEPIKKIKIPDMFVTSDNKAVPVNKKPEVTETVEGKNLSQIPEINVTAEIQKQEIQSTSNETEALAESFIASIQSDKINIATSSPNEKSDDQQNRDANVFQVLNEARAKIDQALLYMKFNVTQDLSMASTTILMTTPKVKNGPRIGTPGSLKRSVTATEITQHKASAQKVKQSTGVSRRSSFGIKPTTVNSPLMGTSALKRSNSMRGDTPRPRGTPKSTGIPTSFKATNISNSNLSTLSTSSSSIGSATSKGSSTKEIFLKPLPGSKKKIVPNAPSLIERFKMQNPVTPKK</sequence>
<evidence type="ECO:0000313" key="2">
    <source>
        <dbReference type="EMBL" id="SSX09079.1"/>
    </source>
</evidence>
<reference evidence="3" key="2">
    <citation type="submission" date="2018-07" db="EMBL/GenBank/DDBJ databases">
        <authorList>
            <person name="Quirk P.G."/>
            <person name="Krulwich T.A."/>
        </authorList>
    </citation>
    <scope>NUCLEOTIDE SEQUENCE</scope>
</reference>
<dbReference type="OMA" id="IEMEIRC"/>
<dbReference type="VEuPathDB" id="VectorBase:CSON000727"/>
<feature type="compositionally biased region" description="Polar residues" evidence="1">
    <location>
        <begin position="323"/>
        <end position="341"/>
    </location>
</feature>
<feature type="region of interest" description="Disordered" evidence="1">
    <location>
        <begin position="323"/>
        <end position="429"/>
    </location>
</feature>
<feature type="compositionally biased region" description="Polar residues" evidence="1">
    <location>
        <begin position="348"/>
        <end position="367"/>
    </location>
</feature>
<protein>
    <submittedName>
        <fullName evidence="2">CSON000727 protein</fullName>
    </submittedName>
</protein>